<comment type="subcellular location">
    <subcellularLocation>
        <location evidence="1">Fimbrium</location>
    </subcellularLocation>
</comment>
<keyword evidence="3 5" id="KW-0732">Signal</keyword>
<dbReference type="Proteomes" id="UP000546584">
    <property type="component" value="Unassembled WGS sequence"/>
</dbReference>
<dbReference type="InterPro" id="IPR036937">
    <property type="entry name" value="Adhesion_dom_fimbrial_sf"/>
</dbReference>
<dbReference type="PANTHER" id="PTHR33420:SF3">
    <property type="entry name" value="FIMBRIAL SUBUNIT ELFA"/>
    <property type="match status" value="1"/>
</dbReference>
<dbReference type="RefSeq" id="WP_177025374.1">
    <property type="nucleotide sequence ID" value="NZ_JACAQR010000003.1"/>
</dbReference>
<evidence type="ECO:0000256" key="3">
    <source>
        <dbReference type="ARBA" id="ARBA00022729"/>
    </source>
</evidence>
<sequence>MTRTYRIFALAALTSTFVIPAAQAGDGTVNFKGQLIGQTCTVSVNGGSNMGTVTLPTLGITALGAVGATAGRTQFTIGLSACGTGNSIQDFVQGLTGNSVIGKTASTYFESGPGVDPTTRNIINTGGATGVQLQLLDSGGDVIKAGDPEQPRTPAITNLASNGGVMTYGVQYIANDVIAPGSVVGSVTYSIAYN</sequence>
<dbReference type="Gene3D" id="2.60.40.1090">
    <property type="entry name" value="Fimbrial-type adhesion domain"/>
    <property type="match status" value="1"/>
</dbReference>
<protein>
    <submittedName>
        <fullName evidence="7">Type 1 fimbrial protein</fullName>
    </submittedName>
</protein>
<dbReference type="EMBL" id="JACAQR010000003">
    <property type="protein sequence ID" value="NWD40713.1"/>
    <property type="molecule type" value="Genomic_DNA"/>
</dbReference>
<accession>A0AAJ3GZN4</accession>
<dbReference type="AlphaFoldDB" id="A0AAJ3GZN4"/>
<dbReference type="GO" id="GO:0009289">
    <property type="term" value="C:pilus"/>
    <property type="evidence" value="ECO:0007669"/>
    <property type="project" value="UniProtKB-SubCell"/>
</dbReference>
<feature type="chain" id="PRO_5042521063" evidence="5">
    <location>
        <begin position="25"/>
        <end position="194"/>
    </location>
</feature>
<evidence type="ECO:0000256" key="5">
    <source>
        <dbReference type="SAM" id="SignalP"/>
    </source>
</evidence>
<dbReference type="InterPro" id="IPR008966">
    <property type="entry name" value="Adhesion_dom_sf"/>
</dbReference>
<dbReference type="InterPro" id="IPR000259">
    <property type="entry name" value="Adhesion_dom_fimbrial"/>
</dbReference>
<proteinExistence type="inferred from homology"/>
<evidence type="ECO:0000259" key="6">
    <source>
        <dbReference type="Pfam" id="PF00419"/>
    </source>
</evidence>
<dbReference type="Pfam" id="PF00419">
    <property type="entry name" value="Fimbrial"/>
    <property type="match status" value="1"/>
</dbReference>
<evidence type="ECO:0000313" key="7">
    <source>
        <dbReference type="EMBL" id="NWD40713.1"/>
    </source>
</evidence>
<reference evidence="7 8" key="1">
    <citation type="submission" date="2020-04" db="EMBL/GenBank/DDBJ databases">
        <title>Molecular characterization of pseudomonads from Agaricus bisporus reveal novel blotch 2 pathogens in Western Europe.</title>
        <authorList>
            <person name="Taparia T."/>
            <person name="Krijger M."/>
            <person name="Haynes E."/>
            <person name="Elpinstone J.G."/>
            <person name="Noble R."/>
            <person name="Van Der Wolf J."/>
        </authorList>
    </citation>
    <scope>NUCLEOTIDE SEQUENCE [LARGE SCALE GENOMIC DNA]</scope>
    <source>
        <strain evidence="7 8">IPO3753</strain>
    </source>
</reference>
<gene>
    <name evidence="7" type="ORF">HX826_02485</name>
</gene>
<dbReference type="SUPFAM" id="SSF49401">
    <property type="entry name" value="Bacterial adhesins"/>
    <property type="match status" value="1"/>
</dbReference>
<evidence type="ECO:0000256" key="2">
    <source>
        <dbReference type="ARBA" id="ARBA00006671"/>
    </source>
</evidence>
<dbReference type="InterPro" id="IPR050263">
    <property type="entry name" value="Bact_Fimbrial_Adh_Pro"/>
</dbReference>
<organism evidence="7 8">
    <name type="scientific">Pseudomonas yamanorum</name>
    <dbReference type="NCBI Taxonomy" id="515393"/>
    <lineage>
        <taxon>Bacteria</taxon>
        <taxon>Pseudomonadati</taxon>
        <taxon>Pseudomonadota</taxon>
        <taxon>Gammaproteobacteria</taxon>
        <taxon>Pseudomonadales</taxon>
        <taxon>Pseudomonadaceae</taxon>
        <taxon>Pseudomonas</taxon>
    </lineage>
</organism>
<comment type="similarity">
    <text evidence="2">Belongs to the fimbrial protein family.</text>
</comment>
<feature type="domain" description="Fimbrial-type adhesion" evidence="6">
    <location>
        <begin position="30"/>
        <end position="193"/>
    </location>
</feature>
<feature type="signal peptide" evidence="5">
    <location>
        <begin position="1"/>
        <end position="24"/>
    </location>
</feature>
<evidence type="ECO:0000256" key="4">
    <source>
        <dbReference type="ARBA" id="ARBA00023263"/>
    </source>
</evidence>
<dbReference type="PANTHER" id="PTHR33420">
    <property type="entry name" value="FIMBRIAL SUBUNIT ELFA-RELATED"/>
    <property type="match status" value="1"/>
</dbReference>
<evidence type="ECO:0000256" key="1">
    <source>
        <dbReference type="ARBA" id="ARBA00004561"/>
    </source>
</evidence>
<comment type="caution">
    <text evidence="7">The sequence shown here is derived from an EMBL/GenBank/DDBJ whole genome shotgun (WGS) entry which is preliminary data.</text>
</comment>
<evidence type="ECO:0000313" key="8">
    <source>
        <dbReference type="Proteomes" id="UP000546584"/>
    </source>
</evidence>
<dbReference type="GO" id="GO:0043709">
    <property type="term" value="P:cell adhesion involved in single-species biofilm formation"/>
    <property type="evidence" value="ECO:0007669"/>
    <property type="project" value="TreeGrafter"/>
</dbReference>
<keyword evidence="4" id="KW-0281">Fimbrium</keyword>
<name>A0AAJ3GZN4_9PSED</name>